<feature type="transmembrane region" description="Helical" evidence="8">
    <location>
        <begin position="285"/>
        <end position="303"/>
    </location>
</feature>
<evidence type="ECO:0000256" key="2">
    <source>
        <dbReference type="ARBA" id="ARBA00022692"/>
    </source>
</evidence>
<dbReference type="InterPro" id="IPR039421">
    <property type="entry name" value="Type_1_exporter"/>
</dbReference>
<dbReference type="PANTHER" id="PTHR43394:SF1">
    <property type="entry name" value="ATP-BINDING CASSETTE SUB-FAMILY B MEMBER 10, MITOCHONDRIAL"/>
    <property type="match status" value="1"/>
</dbReference>
<dbReference type="Gene3D" id="1.20.1560.10">
    <property type="entry name" value="ABC transporter type 1, transmembrane domain"/>
    <property type="match status" value="1"/>
</dbReference>
<dbReference type="RefSeq" id="WP_226934169.1">
    <property type="nucleotide sequence ID" value="NZ_JACDXX010000003.1"/>
</dbReference>
<keyword evidence="4 11" id="KW-0067">ATP-binding</keyword>
<feature type="compositionally biased region" description="Low complexity" evidence="7">
    <location>
        <begin position="8"/>
        <end position="34"/>
    </location>
</feature>
<feature type="domain" description="ABC transmembrane type-1" evidence="10">
    <location>
        <begin position="60"/>
        <end position="338"/>
    </location>
</feature>
<reference evidence="11 12" key="1">
    <citation type="submission" date="2020-07" db="EMBL/GenBank/DDBJ databases">
        <title>Pseudogemmobacter sp. nov., isolated from poultry manure in Taiwan.</title>
        <authorList>
            <person name="Lin S.-Y."/>
            <person name="Tang Y.-S."/>
            <person name="Young C.-C."/>
        </authorList>
    </citation>
    <scope>NUCLEOTIDE SEQUENCE [LARGE SCALE GENOMIC DNA]</scope>
    <source>
        <strain evidence="11 12">CC-YST710</strain>
    </source>
</reference>
<evidence type="ECO:0000256" key="7">
    <source>
        <dbReference type="SAM" id="MobiDB-lite"/>
    </source>
</evidence>
<evidence type="ECO:0000259" key="9">
    <source>
        <dbReference type="PROSITE" id="PS50893"/>
    </source>
</evidence>
<dbReference type="PROSITE" id="PS50893">
    <property type="entry name" value="ABC_TRANSPORTER_2"/>
    <property type="match status" value="1"/>
</dbReference>
<proteinExistence type="predicted"/>
<evidence type="ECO:0000259" key="10">
    <source>
        <dbReference type="PROSITE" id="PS50929"/>
    </source>
</evidence>
<dbReference type="CDD" id="cd18552">
    <property type="entry name" value="ABC_6TM_MsbA_like"/>
    <property type="match status" value="1"/>
</dbReference>
<gene>
    <name evidence="11" type="ORF">H0485_04505</name>
</gene>
<organism evidence="11 12">
    <name type="scientific">Pseudogemmobacter faecipullorum</name>
    <dbReference type="NCBI Taxonomy" id="2755041"/>
    <lineage>
        <taxon>Bacteria</taxon>
        <taxon>Pseudomonadati</taxon>
        <taxon>Pseudomonadota</taxon>
        <taxon>Alphaproteobacteria</taxon>
        <taxon>Rhodobacterales</taxon>
        <taxon>Paracoccaceae</taxon>
        <taxon>Pseudogemmobacter</taxon>
    </lineage>
</organism>
<evidence type="ECO:0000256" key="8">
    <source>
        <dbReference type="SAM" id="Phobius"/>
    </source>
</evidence>
<evidence type="ECO:0000256" key="4">
    <source>
        <dbReference type="ARBA" id="ARBA00022840"/>
    </source>
</evidence>
<feature type="transmembrane region" description="Helical" evidence="8">
    <location>
        <begin position="201"/>
        <end position="221"/>
    </location>
</feature>
<evidence type="ECO:0000256" key="5">
    <source>
        <dbReference type="ARBA" id="ARBA00022989"/>
    </source>
</evidence>
<keyword evidence="5 8" id="KW-1133">Transmembrane helix</keyword>
<evidence type="ECO:0000256" key="1">
    <source>
        <dbReference type="ARBA" id="ARBA00004651"/>
    </source>
</evidence>
<keyword evidence="6 8" id="KW-0472">Membrane</keyword>
<protein>
    <submittedName>
        <fullName evidence="11">ABC transporter ATP-binding protein</fullName>
    </submittedName>
</protein>
<accession>A0ABS8CIT6</accession>
<dbReference type="SMART" id="SM00382">
    <property type="entry name" value="AAA"/>
    <property type="match status" value="1"/>
</dbReference>
<keyword evidence="12" id="KW-1185">Reference proteome</keyword>
<keyword evidence="3" id="KW-0547">Nucleotide-binding</keyword>
<dbReference type="SUPFAM" id="SSF52540">
    <property type="entry name" value="P-loop containing nucleoside triphosphate hydrolases"/>
    <property type="match status" value="1"/>
</dbReference>
<feature type="region of interest" description="Disordered" evidence="7">
    <location>
        <begin position="1"/>
        <end position="34"/>
    </location>
</feature>
<dbReference type="PROSITE" id="PS00211">
    <property type="entry name" value="ABC_TRANSPORTER_1"/>
    <property type="match status" value="1"/>
</dbReference>
<evidence type="ECO:0000256" key="6">
    <source>
        <dbReference type="ARBA" id="ARBA00023136"/>
    </source>
</evidence>
<comment type="subcellular location">
    <subcellularLocation>
        <location evidence="1">Cell membrane</location>
        <topology evidence="1">Multi-pass membrane protein</topology>
    </subcellularLocation>
</comment>
<dbReference type="EMBL" id="JACDXX010000003">
    <property type="protein sequence ID" value="MCB5409271.1"/>
    <property type="molecule type" value="Genomic_DNA"/>
</dbReference>
<dbReference type="InterPro" id="IPR003439">
    <property type="entry name" value="ABC_transporter-like_ATP-bd"/>
</dbReference>
<name>A0ABS8CIT6_9RHOB</name>
<dbReference type="InterPro" id="IPR017871">
    <property type="entry name" value="ABC_transporter-like_CS"/>
</dbReference>
<comment type="caution">
    <text evidence="11">The sequence shown here is derived from an EMBL/GenBank/DDBJ whole genome shotgun (WGS) entry which is preliminary data.</text>
</comment>
<dbReference type="Proteomes" id="UP001198571">
    <property type="component" value="Unassembled WGS sequence"/>
</dbReference>
<dbReference type="InterPro" id="IPR003593">
    <property type="entry name" value="AAA+_ATPase"/>
</dbReference>
<feature type="domain" description="ABC transporter" evidence="9">
    <location>
        <begin position="377"/>
        <end position="610"/>
    </location>
</feature>
<feature type="transmembrane region" description="Helical" evidence="8">
    <location>
        <begin position="92"/>
        <end position="112"/>
    </location>
</feature>
<dbReference type="Pfam" id="PF00664">
    <property type="entry name" value="ABC_membrane"/>
    <property type="match status" value="1"/>
</dbReference>
<keyword evidence="2 8" id="KW-0812">Transmembrane</keyword>
<feature type="transmembrane region" description="Helical" evidence="8">
    <location>
        <begin position="56"/>
        <end position="80"/>
    </location>
</feature>
<dbReference type="Pfam" id="PF00005">
    <property type="entry name" value="ABC_tran"/>
    <property type="match status" value="1"/>
</dbReference>
<evidence type="ECO:0000313" key="12">
    <source>
        <dbReference type="Proteomes" id="UP001198571"/>
    </source>
</evidence>
<evidence type="ECO:0000256" key="3">
    <source>
        <dbReference type="ARBA" id="ARBA00022741"/>
    </source>
</evidence>
<sequence>MSDDRTEATTAAAAAPPFAAPERPLSPGTAGTAAEATPLPPKLFRRFWSEFVRKRFGLIFIALLLSAIEGSTLGLLSWMLEPLFDEVFGQRSTAALVWVGLGILGLFLIRAVTSVLGRWLIALVNQTTAADMQEALLRHILTLDGSFFQHNAPGALIERIQGDTVAAQSATQMVIAGIGRDLVSLLGLFIVALSIDMRWTLVALIGTPLLLLPAIALQRYIRRKTMQTRVQASLRTTRLDEIFHGIQQVRLNRMEEYQASRFQKIVARICRAEVKSTLGRATMPALVDVVTGIGFFAVLILGGREVVAGTRTTGEFMAFFTAMALTFQPIRRLSDLAGYRQIAIASLVRIYELFDARPSMQRPAISTASPGALPPEIRFENVQFGYDAQPVLNGLSFTAPAGKVTALVGASGAGKSTVFHLLTALAEPQAGRILIGGADARQFSLADQRQLFAAVSQEAALFDESLRENLILGREGISEAALARALEDANVTGFLARLPAGLDSLAGPRGSALSGGQRQRIAIARALLAEAPVLLLDEATSALDAASELAVTEALAKAQQGRTTLVIAHRLATVRNADQILVLSQGEVAERGTHAELLAQEGLYASLYALQFRDGTTPPAAANPAG</sequence>
<dbReference type="SUPFAM" id="SSF90123">
    <property type="entry name" value="ABC transporter transmembrane region"/>
    <property type="match status" value="1"/>
</dbReference>
<dbReference type="InterPro" id="IPR027417">
    <property type="entry name" value="P-loop_NTPase"/>
</dbReference>
<dbReference type="PANTHER" id="PTHR43394">
    <property type="entry name" value="ATP-DEPENDENT PERMEASE MDL1, MITOCHONDRIAL"/>
    <property type="match status" value="1"/>
</dbReference>
<evidence type="ECO:0000313" key="11">
    <source>
        <dbReference type="EMBL" id="MCB5409271.1"/>
    </source>
</evidence>
<dbReference type="PROSITE" id="PS50929">
    <property type="entry name" value="ABC_TM1F"/>
    <property type="match status" value="1"/>
</dbReference>
<dbReference type="InterPro" id="IPR036640">
    <property type="entry name" value="ABC1_TM_sf"/>
</dbReference>
<dbReference type="GO" id="GO:0005524">
    <property type="term" value="F:ATP binding"/>
    <property type="evidence" value="ECO:0007669"/>
    <property type="project" value="UniProtKB-KW"/>
</dbReference>
<feature type="transmembrane region" description="Helical" evidence="8">
    <location>
        <begin position="178"/>
        <end position="195"/>
    </location>
</feature>
<dbReference type="InterPro" id="IPR011527">
    <property type="entry name" value="ABC1_TM_dom"/>
</dbReference>
<dbReference type="Gene3D" id="3.40.50.300">
    <property type="entry name" value="P-loop containing nucleotide triphosphate hydrolases"/>
    <property type="match status" value="1"/>
</dbReference>